<feature type="domain" description="TRPM SLOG" evidence="11">
    <location>
        <begin position="330"/>
        <end position="449"/>
    </location>
</feature>
<feature type="region of interest" description="Disordered" evidence="8">
    <location>
        <begin position="1544"/>
        <end position="1571"/>
    </location>
</feature>
<comment type="subcellular location">
    <subcellularLocation>
        <location evidence="1">Membrane</location>
        <topology evidence="1">Multi-pass membrane protein</topology>
    </subcellularLocation>
</comment>
<organism evidence="13 14">
    <name type="scientific">Paralvinella palmiformis</name>
    <dbReference type="NCBI Taxonomy" id="53620"/>
    <lineage>
        <taxon>Eukaryota</taxon>
        <taxon>Metazoa</taxon>
        <taxon>Spiralia</taxon>
        <taxon>Lophotrochozoa</taxon>
        <taxon>Annelida</taxon>
        <taxon>Polychaeta</taxon>
        <taxon>Sedentaria</taxon>
        <taxon>Canalipalpata</taxon>
        <taxon>Terebellida</taxon>
        <taxon>Terebelliformia</taxon>
        <taxon>Alvinellidae</taxon>
        <taxon>Paralvinella</taxon>
    </lineage>
</organism>
<dbReference type="GO" id="GO:0005886">
    <property type="term" value="C:plasma membrane"/>
    <property type="evidence" value="ECO:0007669"/>
    <property type="project" value="TreeGrafter"/>
</dbReference>
<evidence type="ECO:0000256" key="5">
    <source>
        <dbReference type="ARBA" id="ARBA00023065"/>
    </source>
</evidence>
<feature type="domain" description="TRPM SLOG" evidence="11">
    <location>
        <begin position="470"/>
        <end position="535"/>
    </location>
</feature>
<evidence type="ECO:0000313" key="13">
    <source>
        <dbReference type="EMBL" id="KAK2154381.1"/>
    </source>
</evidence>
<accession>A0AAD9JJT0</accession>
<keyword evidence="6 9" id="KW-0472">Membrane</keyword>
<feature type="compositionally biased region" description="Basic and acidic residues" evidence="8">
    <location>
        <begin position="162"/>
        <end position="171"/>
    </location>
</feature>
<feature type="transmembrane region" description="Helical" evidence="9">
    <location>
        <begin position="1269"/>
        <end position="1294"/>
    </location>
</feature>
<evidence type="ECO:0000259" key="12">
    <source>
        <dbReference type="Pfam" id="PF25508"/>
    </source>
</evidence>
<reference evidence="13" key="1">
    <citation type="journal article" date="2023" name="Mol. Biol. Evol.">
        <title>Third-Generation Sequencing Reveals the Adaptive Role of the Epigenome in Three Deep-Sea Polychaetes.</title>
        <authorList>
            <person name="Perez M."/>
            <person name="Aroh O."/>
            <person name="Sun Y."/>
            <person name="Lan Y."/>
            <person name="Juniper S.K."/>
            <person name="Young C.R."/>
            <person name="Angers B."/>
            <person name="Qian P.Y."/>
        </authorList>
    </citation>
    <scope>NUCLEOTIDE SEQUENCE</scope>
    <source>
        <strain evidence="13">P08H-3</strain>
    </source>
</reference>
<feature type="transmembrane region" description="Helical" evidence="9">
    <location>
        <begin position="1190"/>
        <end position="1209"/>
    </location>
</feature>
<evidence type="ECO:0000256" key="8">
    <source>
        <dbReference type="SAM" id="MobiDB-lite"/>
    </source>
</evidence>
<proteinExistence type="predicted"/>
<evidence type="ECO:0000256" key="2">
    <source>
        <dbReference type="ARBA" id="ARBA00022448"/>
    </source>
</evidence>
<dbReference type="Pfam" id="PF00520">
    <property type="entry name" value="Ion_trans"/>
    <property type="match status" value="1"/>
</dbReference>
<evidence type="ECO:0000256" key="6">
    <source>
        <dbReference type="ARBA" id="ARBA00023136"/>
    </source>
</evidence>
<evidence type="ECO:0000256" key="4">
    <source>
        <dbReference type="ARBA" id="ARBA00022989"/>
    </source>
</evidence>
<feature type="transmembrane region" description="Helical" evidence="9">
    <location>
        <begin position="1053"/>
        <end position="1072"/>
    </location>
</feature>
<feature type="transmembrane region" description="Helical" evidence="9">
    <location>
        <begin position="953"/>
        <end position="973"/>
    </location>
</feature>
<feature type="region of interest" description="Disordered" evidence="8">
    <location>
        <begin position="106"/>
        <end position="171"/>
    </location>
</feature>
<dbReference type="InterPro" id="IPR050927">
    <property type="entry name" value="TRPM"/>
</dbReference>
<feature type="compositionally biased region" description="Basic and acidic residues" evidence="8">
    <location>
        <begin position="21"/>
        <end position="35"/>
    </location>
</feature>
<keyword evidence="5" id="KW-0406">Ion transport</keyword>
<dbReference type="Pfam" id="PF18139">
    <property type="entry name" value="LSDAT_euk"/>
    <property type="match status" value="2"/>
</dbReference>
<feature type="domain" description="Ion transport" evidence="10">
    <location>
        <begin position="1061"/>
        <end position="1305"/>
    </location>
</feature>
<feature type="region of interest" description="Disordered" evidence="8">
    <location>
        <begin position="1507"/>
        <end position="1530"/>
    </location>
</feature>
<dbReference type="InterPro" id="IPR041491">
    <property type="entry name" value="TRPM_SLOG"/>
</dbReference>
<evidence type="ECO:0000313" key="14">
    <source>
        <dbReference type="Proteomes" id="UP001208570"/>
    </source>
</evidence>
<feature type="compositionally biased region" description="Polar residues" evidence="8">
    <location>
        <begin position="1507"/>
        <end position="1520"/>
    </location>
</feature>
<gene>
    <name evidence="13" type="ORF">LSH36_269g01055</name>
</gene>
<keyword evidence="4 9" id="KW-1133">Transmembrane helix</keyword>
<keyword evidence="14" id="KW-1185">Reference proteome</keyword>
<evidence type="ECO:0000256" key="1">
    <source>
        <dbReference type="ARBA" id="ARBA00004141"/>
    </source>
</evidence>
<feature type="compositionally biased region" description="Low complexity" evidence="8">
    <location>
        <begin position="1556"/>
        <end position="1571"/>
    </location>
</feature>
<name>A0AAD9JJT0_9ANNE</name>
<dbReference type="InterPro" id="IPR057366">
    <property type="entry name" value="TRPM-like"/>
</dbReference>
<dbReference type="EMBL" id="JAODUP010000269">
    <property type="protein sequence ID" value="KAK2154381.1"/>
    <property type="molecule type" value="Genomic_DNA"/>
</dbReference>
<evidence type="ECO:0000259" key="11">
    <source>
        <dbReference type="Pfam" id="PF18139"/>
    </source>
</evidence>
<sequence length="1571" mass="180750">MAGREYSPPGNSQSRSLQLSDNERKNNVDTREFKSRIPRPVYSSVESAVALDVKRLQGGAEVMAFHENDGGFINPAYESINSSSEVRTARYHGKYSSYEEMLANMDDQDPFRGQPTHEENGKKLDDRSEPHGQQKRVGAKRSNTPSHHRKKKKQVSSPPGYDDAHNGRQERVDTLHKNCHDYPESEIKRRLSNVSTGTFTVQKGDSCTNLINRTSDENAITAAMQTILNKHQIEDLDDQDCEKVVASFIEKNEIKMRQCNTYIRVSTENDNKQNSSCCCGRDKNWHIKNRVPEGKPKQKWSVDENTETLPTTCFGTICFQGFGQEAPKAAPYIRIDKDTKPDVILSLLNEYWKMPEPKLIISVTGGAKRFFLKNRLKNSFKRGLVNVAMTTGAWIVTGGTNTGVMEFVGEAVKEYTLSSGISEQRLVVLGITTWGVIDNKENLTPSDEMEKPKGLFPAYYNHKDLYTSQQKEDAVPIPVVLLVLEGGENTIKTALEAVQNNIPVVIIQGSGRAADVIAFAVKYFKLIQNSDKPVNNFTPAKIDSKPVDEVHYTKIKEKVEDWLDWSPEEKSVEQKKKKVFECVKNIERMLKKRALLTVFFLDDIDTTNEIDQAILHSLLKARQSNILDQLNLALVWNHCNIARQEIFSNENRQHWRGKIEELYKAMFIAMIQNRLDFVQLFLDNGVELKEFLTVKRLRELYDEIINNKYSGTCASLLQHLLQREQENSPDNFGLLKSKWQVCCCRQEEWSDDLPNLLSLVGKLISNLAGDQYASHYQDSKYVVDEQDTEKNPDWNEKLATGDRLHSVTNRRYSGGKQESDFVNPEKDLMFWAVLLNRKDMAHLFWKLGKDHIGGALTASIIFKNLSRAANEEEELDLSNELLMNSEEFEELATGVLNECYQRDKNKSHKLLVRSLDLWGDTTVMSIADSGEQMTLMGHSCCQTKLNKIWKGKMALYTSMWKIILGLLFFPFIIPTIRFTTKDSHDLLDLVNLSEKSHNNQVLPSDDRTLDGGSSRRREKMKKLYSVGQGCNSGDEVNFWQAMYLFHTAPLVKFCYHTLAYVCFLGLFCFFLLTNLRHPLDGGPSTVEFVVWCWAATMLFEEFRQIASRDPNSIRGKLSSYFSSTWNRFDMTVYFLLIVTVILRFELPYQYFVWARRLYAITLTMLFLRFMQTYYVEKNMGPKVIMIKKMLTDLVFFVLILAVFVFGYGVSVQALRYPNAELSWNILKNVVYMPYWNIYGELFLEDLESDTTPSCPVPDPSNPSCPKESWLVMILLALYMVFTNVLLLNLLIAMFSYTFERVQQNSEKVWRFHRYGLIYEFFDKPTLAPPLIVLTHAFRLFKFLLSRCSMATDDSQKKESSEKRNNDFYQKLPAKENDMLTAFERVGMENYLIYQNLIKQEHIQNKVSNTGERIEKVIADLEQIKETVASNDMTKSVENLEETADLTTVRLMSATYHENSSILQNHLQSLQEQVEKQRHQMQMMFSMMSNVSDTLTTLAQSHQQISPVEASTFQRDSNMSRISHPEPRPFHDEIITPTVVSIQRSPSYSKRVRREPQPQIEIQEFPPGYTDT</sequence>
<comment type="caution">
    <text evidence="13">The sequence shown here is derived from an EMBL/GenBank/DDBJ whole genome shotgun (WGS) entry which is preliminary data.</text>
</comment>
<feature type="compositionally biased region" description="Basic and acidic residues" evidence="8">
    <location>
        <begin position="115"/>
        <end position="132"/>
    </location>
</feature>
<dbReference type="Pfam" id="PF25508">
    <property type="entry name" value="TRPM2"/>
    <property type="match status" value="1"/>
</dbReference>
<keyword evidence="7" id="KW-0407">Ion channel</keyword>
<evidence type="ECO:0000256" key="7">
    <source>
        <dbReference type="ARBA" id="ARBA00023303"/>
    </source>
</evidence>
<evidence type="ECO:0000256" key="9">
    <source>
        <dbReference type="SAM" id="Phobius"/>
    </source>
</evidence>
<evidence type="ECO:0000259" key="10">
    <source>
        <dbReference type="Pfam" id="PF00520"/>
    </source>
</evidence>
<dbReference type="PANTHER" id="PTHR13800:SF12">
    <property type="entry name" value="TRANSIENT RECEPTOR POTENTIAL CATION CHANNEL SUBFAMILY M MEMBER-LIKE 2"/>
    <property type="match status" value="1"/>
</dbReference>
<dbReference type="PANTHER" id="PTHR13800">
    <property type="entry name" value="TRANSIENT RECEPTOR POTENTIAL CATION CHANNEL, SUBFAMILY M, MEMBER 6"/>
    <property type="match status" value="1"/>
</dbReference>
<feature type="domain" description="TRPM-like" evidence="12">
    <location>
        <begin position="645"/>
        <end position="938"/>
    </location>
</feature>
<feature type="region of interest" description="Disordered" evidence="8">
    <location>
        <begin position="1"/>
        <end position="38"/>
    </location>
</feature>
<dbReference type="GO" id="GO:0099604">
    <property type="term" value="F:ligand-gated calcium channel activity"/>
    <property type="evidence" value="ECO:0007669"/>
    <property type="project" value="TreeGrafter"/>
</dbReference>
<feature type="compositionally biased region" description="Polar residues" evidence="8">
    <location>
        <begin position="9"/>
        <end position="20"/>
    </location>
</feature>
<evidence type="ECO:0000256" key="3">
    <source>
        <dbReference type="ARBA" id="ARBA00022692"/>
    </source>
</evidence>
<dbReference type="InterPro" id="IPR005821">
    <property type="entry name" value="Ion_trans_dom"/>
</dbReference>
<feature type="transmembrane region" description="Helical" evidence="9">
    <location>
        <begin position="1124"/>
        <end position="1144"/>
    </location>
</feature>
<protein>
    <submittedName>
        <fullName evidence="13">Uncharacterized protein</fullName>
    </submittedName>
</protein>
<keyword evidence="2" id="KW-0813">Transport</keyword>
<keyword evidence="3 9" id="KW-0812">Transmembrane</keyword>
<dbReference type="Proteomes" id="UP001208570">
    <property type="component" value="Unassembled WGS sequence"/>
</dbReference>